<evidence type="ECO:0000313" key="3">
    <source>
        <dbReference type="Proteomes" id="UP000249757"/>
    </source>
</evidence>
<protein>
    <submittedName>
        <fullName evidence="2">Uncharacterized protein</fullName>
    </submittedName>
</protein>
<dbReference type="EMBL" id="NRDI02000002">
    <property type="protein sequence ID" value="KAI1518504.1"/>
    <property type="molecule type" value="Genomic_DNA"/>
</dbReference>
<feature type="region of interest" description="Disordered" evidence="1">
    <location>
        <begin position="80"/>
        <end position="103"/>
    </location>
</feature>
<gene>
    <name evidence="2" type="ORF">Ptr86124_001632</name>
</gene>
<dbReference type="AlphaFoldDB" id="A0A922SZA7"/>
<evidence type="ECO:0000256" key="1">
    <source>
        <dbReference type="SAM" id="MobiDB-lite"/>
    </source>
</evidence>
<organism evidence="2 3">
    <name type="scientific">Pyrenophora tritici-repentis</name>
    <dbReference type="NCBI Taxonomy" id="45151"/>
    <lineage>
        <taxon>Eukaryota</taxon>
        <taxon>Fungi</taxon>
        <taxon>Dikarya</taxon>
        <taxon>Ascomycota</taxon>
        <taxon>Pezizomycotina</taxon>
        <taxon>Dothideomycetes</taxon>
        <taxon>Pleosporomycetidae</taxon>
        <taxon>Pleosporales</taxon>
        <taxon>Pleosporineae</taxon>
        <taxon>Pleosporaceae</taxon>
        <taxon>Pyrenophora</taxon>
    </lineage>
</organism>
<name>A0A922SZA7_9PLEO</name>
<comment type="caution">
    <text evidence="2">The sequence shown here is derived from an EMBL/GenBank/DDBJ whole genome shotgun (WGS) entry which is preliminary data.</text>
</comment>
<dbReference type="Proteomes" id="UP000249757">
    <property type="component" value="Unassembled WGS sequence"/>
</dbReference>
<sequence length="119" mass="12716">MPPTVAGLAMNRIPPSYRVANGAVSTRADQVHVVSRRPASPIQKSFTPLSLQRARINSLRASVSRASLIAASFSRPTLSERALRPASSTPKAAPDSAHQPPLQLLLVAPQDTSYFSDDT</sequence>
<accession>A0A922SZA7</accession>
<evidence type="ECO:0000313" key="2">
    <source>
        <dbReference type="EMBL" id="KAI1518504.1"/>
    </source>
</evidence>
<reference evidence="3" key="1">
    <citation type="journal article" date="2022" name="Microb. Genom.">
        <title>A global pangenome for the wheat fungal pathogen Pyrenophora tritici-repentis and prediction of effector protein structural homology.</title>
        <authorList>
            <person name="Moolhuijzen P.M."/>
            <person name="See P.T."/>
            <person name="Shi G."/>
            <person name="Powell H.R."/>
            <person name="Cockram J."/>
            <person name="Jorgensen L.N."/>
            <person name="Benslimane H."/>
            <person name="Strelkov S.E."/>
            <person name="Turner J."/>
            <person name="Liu Z."/>
            <person name="Moffat C.S."/>
        </authorList>
    </citation>
    <scope>NUCLEOTIDE SEQUENCE [LARGE SCALE GENOMIC DNA]</scope>
</reference>
<proteinExistence type="predicted"/>
<keyword evidence="3" id="KW-1185">Reference proteome</keyword>